<keyword evidence="5" id="KW-1185">Reference proteome</keyword>
<dbReference type="InterPro" id="IPR008258">
    <property type="entry name" value="Transglycosylase_SLT_dom_1"/>
</dbReference>
<keyword evidence="2" id="KW-0732">Signal</keyword>
<evidence type="ECO:0000256" key="2">
    <source>
        <dbReference type="SAM" id="SignalP"/>
    </source>
</evidence>
<comment type="similarity">
    <text evidence="1">Belongs to the transglycosylase Slt family.</text>
</comment>
<name>A0A4R2L9K8_9GAMM</name>
<dbReference type="PROSITE" id="PS51782">
    <property type="entry name" value="LYSM"/>
    <property type="match status" value="1"/>
</dbReference>
<dbReference type="Gene3D" id="1.10.530.10">
    <property type="match status" value="1"/>
</dbReference>
<gene>
    <name evidence="4" type="ORF">EV699_102168</name>
</gene>
<dbReference type="InterPro" id="IPR018392">
    <property type="entry name" value="LysM"/>
</dbReference>
<dbReference type="SUPFAM" id="SSF54106">
    <property type="entry name" value="LysM domain"/>
    <property type="match status" value="1"/>
</dbReference>
<dbReference type="PROSITE" id="PS00922">
    <property type="entry name" value="TRANSGLYCOSYLASE"/>
    <property type="match status" value="1"/>
</dbReference>
<dbReference type="CDD" id="cd00118">
    <property type="entry name" value="LysM"/>
    <property type="match status" value="1"/>
</dbReference>
<organism evidence="4 5">
    <name type="scientific">Plasticicumulans lactativorans</name>
    <dbReference type="NCBI Taxonomy" id="1133106"/>
    <lineage>
        <taxon>Bacteria</taxon>
        <taxon>Pseudomonadati</taxon>
        <taxon>Pseudomonadota</taxon>
        <taxon>Gammaproteobacteria</taxon>
        <taxon>Candidatus Competibacteraceae</taxon>
        <taxon>Plasticicumulans</taxon>
    </lineage>
</organism>
<reference evidence="4 5" key="1">
    <citation type="submission" date="2019-03" db="EMBL/GenBank/DDBJ databases">
        <title>Genomic Encyclopedia of Type Strains, Phase IV (KMG-IV): sequencing the most valuable type-strain genomes for metagenomic binning, comparative biology and taxonomic classification.</title>
        <authorList>
            <person name="Goeker M."/>
        </authorList>
    </citation>
    <scope>NUCLEOTIDE SEQUENCE [LARGE SCALE GENOMIC DNA]</scope>
    <source>
        <strain evidence="4 5">DSM 25287</strain>
    </source>
</reference>
<dbReference type="Pfam" id="PF01464">
    <property type="entry name" value="SLT"/>
    <property type="match status" value="1"/>
</dbReference>
<dbReference type="AlphaFoldDB" id="A0A4R2L9K8"/>
<evidence type="ECO:0000313" key="4">
    <source>
        <dbReference type="EMBL" id="TCO83461.1"/>
    </source>
</evidence>
<dbReference type="CDD" id="cd16894">
    <property type="entry name" value="MltD-like"/>
    <property type="match status" value="1"/>
</dbReference>
<dbReference type="Gene3D" id="3.10.350.10">
    <property type="entry name" value="LysM domain"/>
    <property type="match status" value="2"/>
</dbReference>
<dbReference type="InterPro" id="IPR000189">
    <property type="entry name" value="Transglyc_AS"/>
</dbReference>
<dbReference type="RefSeq" id="WP_165903990.1">
    <property type="nucleotide sequence ID" value="NZ_SLWY01000002.1"/>
</dbReference>
<dbReference type="GO" id="GO:0008933">
    <property type="term" value="F:peptidoglycan lytic transglycosylase activity"/>
    <property type="evidence" value="ECO:0007669"/>
    <property type="project" value="InterPro"/>
</dbReference>
<proteinExistence type="inferred from homology"/>
<dbReference type="InterPro" id="IPR023346">
    <property type="entry name" value="Lysozyme-like_dom_sf"/>
</dbReference>
<sequence length="461" mass="49807">MTRPRLAAAIAVACFISGCAQTQPSLDAERYTGATPIDGNGRHNLDALWQRLRSGLSFSDTAHPDVERQLGQLRARHVDAVSERAAPFLDLVLDEAQSRGMPAEVALLPMLESGYRPQAVSPGKAAGLWQIMPGTADHLGLRRSAGYDGRRDVKASTEAALDYLQALNRTFEGDWLLTLAAYNSGPRTVQRAVEANRRQGKSTAFWDLELPRVTQEYVPRLLALSKIIAEPDAFGVKLASQGEVTELASVEIGPQVDLSFAAAAAGLSSARFYELNAGLTPGTRQLDQPLALLLPRDNARALQQKLGRVPATRSARWVSYRMHADDTPESLAERFDTSATALVAVNRQAGNELDAGQEVLVPVDGKAVARASGATTRPDRDADILATDQPLRERISRLMTVSYPVQPGDSLAALSEQFRVQVDDLRRWNGLSESTSAEQPLEAGRTMLVYLDAPAGAPPQG</sequence>
<dbReference type="PROSITE" id="PS51257">
    <property type="entry name" value="PROKAR_LIPOPROTEIN"/>
    <property type="match status" value="1"/>
</dbReference>
<feature type="signal peptide" evidence="2">
    <location>
        <begin position="1"/>
        <end position="22"/>
    </location>
</feature>
<dbReference type="EMBL" id="SLWY01000002">
    <property type="protein sequence ID" value="TCO83461.1"/>
    <property type="molecule type" value="Genomic_DNA"/>
</dbReference>
<dbReference type="PANTHER" id="PTHR37423:SF2">
    <property type="entry name" value="MEMBRANE-BOUND LYTIC MUREIN TRANSGLYCOSYLASE C"/>
    <property type="match status" value="1"/>
</dbReference>
<dbReference type="PANTHER" id="PTHR37423">
    <property type="entry name" value="SOLUBLE LYTIC MUREIN TRANSGLYCOSYLASE-RELATED"/>
    <property type="match status" value="1"/>
</dbReference>
<evidence type="ECO:0000313" key="5">
    <source>
        <dbReference type="Proteomes" id="UP000295765"/>
    </source>
</evidence>
<feature type="domain" description="LysM" evidence="3">
    <location>
        <begin position="401"/>
        <end position="449"/>
    </location>
</feature>
<evidence type="ECO:0000256" key="1">
    <source>
        <dbReference type="ARBA" id="ARBA00007734"/>
    </source>
</evidence>
<dbReference type="GO" id="GO:0000270">
    <property type="term" value="P:peptidoglycan metabolic process"/>
    <property type="evidence" value="ECO:0007669"/>
    <property type="project" value="InterPro"/>
</dbReference>
<accession>A0A4R2L9K8</accession>
<feature type="chain" id="PRO_5020417665" evidence="2">
    <location>
        <begin position="23"/>
        <end position="461"/>
    </location>
</feature>
<dbReference type="SMART" id="SM00257">
    <property type="entry name" value="LysM"/>
    <property type="match status" value="2"/>
</dbReference>
<dbReference type="GO" id="GO:0016020">
    <property type="term" value="C:membrane"/>
    <property type="evidence" value="ECO:0007669"/>
    <property type="project" value="InterPro"/>
</dbReference>
<dbReference type="SUPFAM" id="SSF53955">
    <property type="entry name" value="Lysozyme-like"/>
    <property type="match status" value="1"/>
</dbReference>
<dbReference type="Proteomes" id="UP000295765">
    <property type="component" value="Unassembled WGS sequence"/>
</dbReference>
<comment type="caution">
    <text evidence="4">The sequence shown here is derived from an EMBL/GenBank/DDBJ whole genome shotgun (WGS) entry which is preliminary data.</text>
</comment>
<protein>
    <submittedName>
        <fullName evidence="4">Membrane-bound lytic murein transglycosylase D</fullName>
    </submittedName>
</protein>
<evidence type="ECO:0000259" key="3">
    <source>
        <dbReference type="PROSITE" id="PS51782"/>
    </source>
</evidence>
<dbReference type="InterPro" id="IPR036779">
    <property type="entry name" value="LysM_dom_sf"/>
</dbReference>
<dbReference type="Pfam" id="PF01476">
    <property type="entry name" value="LysM"/>
    <property type="match status" value="2"/>
</dbReference>